<gene>
    <name evidence="1" type="ORF">GCM10022404_24270</name>
</gene>
<protein>
    <submittedName>
        <fullName evidence="1">Uncharacterized protein</fullName>
    </submittedName>
</protein>
<name>A0ABP7KF33_9RHOB</name>
<comment type="caution">
    <text evidence="1">The sequence shown here is derived from an EMBL/GenBank/DDBJ whole genome shotgun (WGS) entry which is preliminary data.</text>
</comment>
<evidence type="ECO:0000313" key="2">
    <source>
        <dbReference type="Proteomes" id="UP001399917"/>
    </source>
</evidence>
<evidence type="ECO:0000313" key="1">
    <source>
        <dbReference type="EMBL" id="GAA3873583.1"/>
    </source>
</evidence>
<reference evidence="2" key="1">
    <citation type="journal article" date="2019" name="Int. J. Syst. Evol. Microbiol.">
        <title>The Global Catalogue of Microorganisms (GCM) 10K type strain sequencing project: providing services to taxonomists for standard genome sequencing and annotation.</title>
        <authorList>
            <consortium name="The Broad Institute Genomics Platform"/>
            <consortium name="The Broad Institute Genome Sequencing Center for Infectious Disease"/>
            <person name="Wu L."/>
            <person name="Ma J."/>
        </authorList>
    </citation>
    <scope>NUCLEOTIDE SEQUENCE [LARGE SCALE GENOMIC DNA]</scope>
    <source>
        <strain evidence="2">JCM 17190</strain>
    </source>
</reference>
<sequence>MPVSKSLPDVDANLDPGGLIRTAFEMEDLTPPDARTIFLDWAIKLDPVLDPHIAIRRLIALYSGHAAEGHPMAAVLREGLGATTGPLGRRGGARARR</sequence>
<organism evidence="1 2">
    <name type="scientific">Celeribacter arenosi</name>
    <dbReference type="NCBI Taxonomy" id="792649"/>
    <lineage>
        <taxon>Bacteria</taxon>
        <taxon>Pseudomonadati</taxon>
        <taxon>Pseudomonadota</taxon>
        <taxon>Alphaproteobacteria</taxon>
        <taxon>Rhodobacterales</taxon>
        <taxon>Roseobacteraceae</taxon>
        <taxon>Celeribacter</taxon>
    </lineage>
</organism>
<dbReference type="RefSeq" id="WP_344847466.1">
    <property type="nucleotide sequence ID" value="NZ_BAABDF010000007.1"/>
</dbReference>
<accession>A0ABP7KF33</accession>
<dbReference type="Proteomes" id="UP001399917">
    <property type="component" value="Unassembled WGS sequence"/>
</dbReference>
<dbReference type="EMBL" id="BAABDF010000007">
    <property type="protein sequence ID" value="GAA3873583.1"/>
    <property type="molecule type" value="Genomic_DNA"/>
</dbReference>
<proteinExistence type="predicted"/>
<keyword evidence="2" id="KW-1185">Reference proteome</keyword>